<accession>A0A8S5MUG5</accession>
<dbReference type="EMBL" id="BK014987">
    <property type="protein sequence ID" value="DAD85743.1"/>
    <property type="molecule type" value="Genomic_DNA"/>
</dbReference>
<evidence type="ECO:0000313" key="1">
    <source>
        <dbReference type="EMBL" id="DAD85743.1"/>
    </source>
</evidence>
<proteinExistence type="predicted"/>
<reference evidence="1" key="1">
    <citation type="journal article" date="2021" name="Proc. Natl. Acad. Sci. U.S.A.">
        <title>A Catalog of Tens of Thousands of Viruses from Human Metagenomes Reveals Hidden Associations with Chronic Diseases.</title>
        <authorList>
            <person name="Tisza M.J."/>
            <person name="Buck C.B."/>
        </authorList>
    </citation>
    <scope>NUCLEOTIDE SEQUENCE</scope>
    <source>
        <strain evidence="1">Ctb1k4</strain>
    </source>
</reference>
<protein>
    <submittedName>
        <fullName evidence="1">Tail tube protein</fullName>
    </submittedName>
</protein>
<name>A0A8S5MUG5_9CAUD</name>
<organism evidence="1">
    <name type="scientific">Siphoviridae sp. ctb1k4</name>
    <dbReference type="NCBI Taxonomy" id="2826391"/>
    <lineage>
        <taxon>Viruses</taxon>
        <taxon>Duplodnaviria</taxon>
        <taxon>Heunggongvirae</taxon>
        <taxon>Uroviricota</taxon>
        <taxon>Caudoviricetes</taxon>
    </lineage>
</organism>
<sequence>MSKLKWDQIGERIYETGLDHGVLYPVTKSGTYDKGVAWNGLSAVNESPSGAEANPVWADNIKYLNLISAEDFGATVEAYTYPPEFEECDGSAEIAPGVTIGQQSRKMFGMSYRTLIGNDVDGQDHGYKLHLIYGAQASPSEKNRATINDSPEAVSFSWELSTTPVDVPGYKPTAHLAIDSTRTDAAKMKALEDILYGSETAEPRLPMPEEIMELFKDAVTVVTAAESADATLLGKKVSDLQSNIVVGENAITGSLKHVTGYTGFSSKTSEQEGHYLALKFDVTPADAVTTVELVGGTKGPVTLDADKNIVLLVKSNTQSVKVISTKGGFSITKIYDLTGLTLEA</sequence>